<dbReference type="OrthoDB" id="7505154at2"/>
<dbReference type="EMBL" id="LT670849">
    <property type="protein sequence ID" value="SHN78065.1"/>
    <property type="molecule type" value="Genomic_DNA"/>
</dbReference>
<protein>
    <submittedName>
        <fullName evidence="2">Putative MetA-pathway of phenol degradation</fullName>
    </submittedName>
</protein>
<feature type="chain" id="PRO_5012252451" evidence="1">
    <location>
        <begin position="28"/>
        <end position="250"/>
    </location>
</feature>
<feature type="signal peptide" evidence="1">
    <location>
        <begin position="1"/>
        <end position="27"/>
    </location>
</feature>
<dbReference type="Proteomes" id="UP000184096">
    <property type="component" value="Chromosome I"/>
</dbReference>
<keyword evidence="3" id="KW-1185">Reference proteome</keyword>
<organism evidence="2 3">
    <name type="scientific">Bradyrhizobium erythrophlei</name>
    <dbReference type="NCBI Taxonomy" id="1437360"/>
    <lineage>
        <taxon>Bacteria</taxon>
        <taxon>Pseudomonadati</taxon>
        <taxon>Pseudomonadota</taxon>
        <taxon>Alphaproteobacteria</taxon>
        <taxon>Hyphomicrobiales</taxon>
        <taxon>Nitrobacteraceae</taxon>
        <taxon>Bradyrhizobium</taxon>
    </lineage>
</organism>
<reference evidence="3" key="1">
    <citation type="submission" date="2016-11" db="EMBL/GenBank/DDBJ databases">
        <authorList>
            <person name="Varghese N."/>
            <person name="Submissions S."/>
        </authorList>
    </citation>
    <scope>NUCLEOTIDE SEQUENCE [LARGE SCALE GENOMIC DNA]</scope>
    <source>
        <strain evidence="3">GAS401</strain>
    </source>
</reference>
<name>A0A1M7U5A5_9BRAD</name>
<evidence type="ECO:0000313" key="3">
    <source>
        <dbReference type="Proteomes" id="UP000184096"/>
    </source>
</evidence>
<sequence>MAVRGGRVMRWWICCGLLALLAEPVIAGPPYISDDPEPTDYQHFEIYTFNLGTATRNGTTGQSGIDFNYGAAPDLQLTATLPEGFDRPVGGGTDVGWSNVQLAAKYRFLHQDGFGLDVSIFPRIFLPSGSNLVGDNHASLLLPIWVQKDWNGGWSAFGGGGCTLSEFRAVDFCEVGGVVTYQLLPKLQIGAELFHQTAVSSVTPATTSLGVGWRYDLNDNYHLLGYVSRGIENTNETNQVSWYASVLFTF</sequence>
<gene>
    <name evidence="2" type="ORF">SAMN05444170_3566</name>
</gene>
<proteinExistence type="predicted"/>
<evidence type="ECO:0000256" key="1">
    <source>
        <dbReference type="SAM" id="SignalP"/>
    </source>
</evidence>
<dbReference type="RefSeq" id="WP_072819591.1">
    <property type="nucleotide sequence ID" value="NZ_LT670849.1"/>
</dbReference>
<dbReference type="AlphaFoldDB" id="A0A1M7U5A5"/>
<keyword evidence="1" id="KW-0732">Signal</keyword>
<accession>A0A1M7U5A5</accession>
<evidence type="ECO:0000313" key="2">
    <source>
        <dbReference type="EMBL" id="SHN78065.1"/>
    </source>
</evidence>